<dbReference type="EC" id="1.4.3.16" evidence="4"/>
<keyword evidence="15" id="KW-1185">Reference proteome</keyword>
<dbReference type="InterPro" id="IPR003953">
    <property type="entry name" value="FAD-dep_OxRdtase_2_FAD-bd"/>
</dbReference>
<dbReference type="AlphaFoldDB" id="A0A0D2MWM0"/>
<dbReference type="PANTHER" id="PTHR42716">
    <property type="entry name" value="L-ASPARTATE OXIDASE"/>
    <property type="match status" value="1"/>
</dbReference>
<organism evidence="14 15">
    <name type="scientific">Monoraphidium neglectum</name>
    <dbReference type="NCBI Taxonomy" id="145388"/>
    <lineage>
        <taxon>Eukaryota</taxon>
        <taxon>Viridiplantae</taxon>
        <taxon>Chlorophyta</taxon>
        <taxon>core chlorophytes</taxon>
        <taxon>Chlorophyceae</taxon>
        <taxon>CS clade</taxon>
        <taxon>Sphaeropleales</taxon>
        <taxon>Selenastraceae</taxon>
        <taxon>Monoraphidium</taxon>
    </lineage>
</organism>
<dbReference type="Pfam" id="PF02910">
    <property type="entry name" value="Succ_DH_flav_C"/>
    <property type="match status" value="1"/>
</dbReference>
<dbReference type="SUPFAM" id="SSF46977">
    <property type="entry name" value="Succinate dehydrogenase/fumarate reductase flavoprotein C-terminal domain"/>
    <property type="match status" value="1"/>
</dbReference>
<dbReference type="GO" id="GO:0009435">
    <property type="term" value="P:NAD+ biosynthetic process"/>
    <property type="evidence" value="ECO:0007669"/>
    <property type="project" value="UniProtKB-UniPathway"/>
</dbReference>
<evidence type="ECO:0000256" key="11">
    <source>
        <dbReference type="SAM" id="MobiDB-lite"/>
    </source>
</evidence>
<dbReference type="UniPathway" id="UPA00253">
    <property type="reaction ID" value="UER00326"/>
</dbReference>
<evidence type="ECO:0000256" key="10">
    <source>
        <dbReference type="SAM" id="Coils"/>
    </source>
</evidence>
<dbReference type="InterPro" id="IPR015939">
    <property type="entry name" value="Fum_Rdtase/Succ_DH_flav-like_C"/>
</dbReference>
<feature type="domain" description="FAD-dependent oxidoreductase 2 FAD-binding" evidence="12">
    <location>
        <begin position="7"/>
        <end position="325"/>
    </location>
</feature>
<evidence type="ECO:0000313" key="14">
    <source>
        <dbReference type="EMBL" id="KIZ04857.1"/>
    </source>
</evidence>
<accession>A0A0D2MWM0</accession>
<protein>
    <recommendedName>
        <fullName evidence="4">L-aspartate oxidase</fullName>
        <ecNumber evidence="4">1.4.3.16</ecNumber>
    </recommendedName>
</protein>
<feature type="region of interest" description="Disordered" evidence="11">
    <location>
        <begin position="453"/>
        <end position="551"/>
    </location>
</feature>
<evidence type="ECO:0000256" key="4">
    <source>
        <dbReference type="ARBA" id="ARBA00012173"/>
    </source>
</evidence>
<dbReference type="PANTHER" id="PTHR42716:SF2">
    <property type="entry name" value="L-ASPARTATE OXIDASE, CHLOROPLASTIC"/>
    <property type="match status" value="1"/>
</dbReference>
<sequence>MYPCHFHHKRAVDVVCRHGPARVLELVQLGADFTRNRDGSLHLTREGGHSGRRIVHAADLTGAEIERALLAAARATGNVEFFEHHLAVDLVTDEVGGAPHCFGVDVLDTRSNTACRFLSLATMLASGGAGQVYPNTTNPHVATGDGIAMAYRAGAAVSNMEFVQFHPTALFSKKGAGGGGGGGEAGRVFLISEAVRGEGGVLLNSRGERFMASYDDRLELAPRDVVARAIQDQMMSHASDHVWLDISHKPARDVLSHFPNIAARCKEDGIDITRDPIPVLPAQHYTCGGVATGLRGETGVQGLYACGEVACSGLHGANRLASNSLLEGLVFADRAAGPSVAHAEYALRHCGGELRRAATAAPAGAGAAAAAATAPAEWAAGRRGELQALMWRAAGIVRREAALAAALARVEELSAEAAAAAARHGVSAPLVELSNLLTCARLILSCALQRKESRGGHFSPDYPGLDPEARPSLVALPPRRVGTNGGVGQGAGDDARTGAGAGAGARGAAGGGAPGSPKKRAKRPAAAPAPAAQREAAHREMAVRSTPRDQE</sequence>
<comment type="similarity">
    <text evidence="3">Belongs to the FAD-dependent oxidoreductase 2 family. NadB subfamily.</text>
</comment>
<dbReference type="OrthoDB" id="71672at2759"/>
<feature type="compositionally biased region" description="Basic and acidic residues" evidence="11">
    <location>
        <begin position="535"/>
        <end position="551"/>
    </location>
</feature>
<evidence type="ECO:0000256" key="3">
    <source>
        <dbReference type="ARBA" id="ARBA00008562"/>
    </source>
</evidence>
<name>A0A0D2MWM0_9CHLO</name>
<dbReference type="InterPro" id="IPR036188">
    <property type="entry name" value="FAD/NAD-bd_sf"/>
</dbReference>
<dbReference type="STRING" id="145388.A0A0D2MWM0"/>
<dbReference type="Pfam" id="PF00890">
    <property type="entry name" value="FAD_binding_2"/>
    <property type="match status" value="1"/>
</dbReference>
<comment type="catalytic activity">
    <reaction evidence="9">
        <text>L-aspartate + O2 = iminosuccinate + H2O2</text>
        <dbReference type="Rhea" id="RHEA:25876"/>
        <dbReference type="ChEBI" id="CHEBI:15379"/>
        <dbReference type="ChEBI" id="CHEBI:16240"/>
        <dbReference type="ChEBI" id="CHEBI:29991"/>
        <dbReference type="ChEBI" id="CHEBI:77875"/>
        <dbReference type="EC" id="1.4.3.16"/>
    </reaction>
</comment>
<gene>
    <name evidence="14" type="ORF">MNEG_3104</name>
</gene>
<dbReference type="GeneID" id="25735982"/>
<evidence type="ECO:0000256" key="2">
    <source>
        <dbReference type="ARBA" id="ARBA00004950"/>
    </source>
</evidence>
<proteinExistence type="inferred from homology"/>
<evidence type="ECO:0000256" key="9">
    <source>
        <dbReference type="ARBA" id="ARBA00050942"/>
    </source>
</evidence>
<dbReference type="Gene3D" id="3.90.700.10">
    <property type="entry name" value="Succinate dehydrogenase/fumarate reductase flavoprotein, catalytic domain"/>
    <property type="match status" value="1"/>
</dbReference>
<dbReference type="RefSeq" id="XP_013903876.1">
    <property type="nucleotide sequence ID" value="XM_014048422.1"/>
</dbReference>
<dbReference type="KEGG" id="mng:MNEG_3104"/>
<evidence type="ECO:0000259" key="13">
    <source>
        <dbReference type="Pfam" id="PF02910"/>
    </source>
</evidence>
<keyword evidence="10" id="KW-0175">Coiled coil</keyword>
<dbReference type="SUPFAM" id="SSF56425">
    <property type="entry name" value="Succinate dehydrogenase/fumarate reductase flavoprotein, catalytic domain"/>
    <property type="match status" value="1"/>
</dbReference>
<dbReference type="Gene3D" id="3.50.50.60">
    <property type="entry name" value="FAD/NAD(P)-binding domain"/>
    <property type="match status" value="1"/>
</dbReference>
<feature type="coiled-coil region" evidence="10">
    <location>
        <begin position="396"/>
        <end position="423"/>
    </location>
</feature>
<feature type="domain" description="Fumarate reductase/succinate dehydrogenase flavoprotein-like C-terminal" evidence="13">
    <location>
        <begin position="383"/>
        <end position="464"/>
    </location>
</feature>
<evidence type="ECO:0000256" key="8">
    <source>
        <dbReference type="ARBA" id="ARBA00023002"/>
    </source>
</evidence>
<keyword evidence="8 14" id="KW-0560">Oxidoreductase</keyword>
<dbReference type="FunFam" id="3.90.700.10:FF:000002">
    <property type="entry name" value="L-aspartate oxidase"/>
    <property type="match status" value="1"/>
</dbReference>
<keyword evidence="7" id="KW-0274">FAD</keyword>
<comment type="cofactor">
    <cofactor evidence="1">
        <name>FAD</name>
        <dbReference type="ChEBI" id="CHEBI:57692"/>
    </cofactor>
</comment>
<keyword evidence="5" id="KW-0285">Flavoprotein</keyword>
<dbReference type="Gene3D" id="1.20.58.100">
    <property type="entry name" value="Fumarate reductase/succinate dehydrogenase flavoprotein-like, C-terminal domain"/>
    <property type="match status" value="1"/>
</dbReference>
<dbReference type="SUPFAM" id="SSF51905">
    <property type="entry name" value="FAD/NAD(P)-binding domain"/>
    <property type="match status" value="1"/>
</dbReference>
<keyword evidence="6" id="KW-0662">Pyridine nucleotide biosynthesis</keyword>
<comment type="pathway">
    <text evidence="2">Cofactor biosynthesis; NAD(+) biosynthesis; iminoaspartate from L-aspartate (oxidase route): step 1/1.</text>
</comment>
<dbReference type="Proteomes" id="UP000054498">
    <property type="component" value="Unassembled WGS sequence"/>
</dbReference>
<feature type="compositionally biased region" description="Gly residues" evidence="11">
    <location>
        <begin position="499"/>
        <end position="514"/>
    </location>
</feature>
<evidence type="ECO:0000256" key="6">
    <source>
        <dbReference type="ARBA" id="ARBA00022642"/>
    </source>
</evidence>
<evidence type="ECO:0000259" key="12">
    <source>
        <dbReference type="Pfam" id="PF00890"/>
    </source>
</evidence>
<evidence type="ECO:0000256" key="5">
    <source>
        <dbReference type="ARBA" id="ARBA00022630"/>
    </source>
</evidence>
<dbReference type="InterPro" id="IPR005288">
    <property type="entry name" value="NadB"/>
</dbReference>
<dbReference type="InterPro" id="IPR037099">
    <property type="entry name" value="Fum_R/Succ_DH_flav-like_C_sf"/>
</dbReference>
<dbReference type="GO" id="GO:0008734">
    <property type="term" value="F:L-aspartate oxidase activity"/>
    <property type="evidence" value="ECO:0007669"/>
    <property type="project" value="UniProtKB-EC"/>
</dbReference>
<reference evidence="14 15" key="1">
    <citation type="journal article" date="2013" name="BMC Genomics">
        <title>Reconstruction of the lipid metabolism for the microalga Monoraphidium neglectum from its genome sequence reveals characteristics suitable for biofuel production.</title>
        <authorList>
            <person name="Bogen C."/>
            <person name="Al-Dilaimi A."/>
            <person name="Albersmeier A."/>
            <person name="Wichmann J."/>
            <person name="Grundmann M."/>
            <person name="Rupp O."/>
            <person name="Lauersen K.J."/>
            <person name="Blifernez-Klassen O."/>
            <person name="Kalinowski J."/>
            <person name="Goesmann A."/>
            <person name="Mussgnug J.H."/>
            <person name="Kruse O."/>
        </authorList>
    </citation>
    <scope>NUCLEOTIDE SEQUENCE [LARGE SCALE GENOMIC DNA]</scope>
    <source>
        <strain evidence="14 15">SAG 48.87</strain>
    </source>
</reference>
<evidence type="ECO:0000313" key="15">
    <source>
        <dbReference type="Proteomes" id="UP000054498"/>
    </source>
</evidence>
<feature type="compositionally biased region" description="Low complexity" evidence="11">
    <location>
        <begin position="524"/>
        <end position="534"/>
    </location>
</feature>
<evidence type="ECO:0000256" key="1">
    <source>
        <dbReference type="ARBA" id="ARBA00001974"/>
    </source>
</evidence>
<dbReference type="InterPro" id="IPR027477">
    <property type="entry name" value="Succ_DH/fumarate_Rdtase_cat_sf"/>
</dbReference>
<dbReference type="EMBL" id="KK100595">
    <property type="protein sequence ID" value="KIZ04857.1"/>
    <property type="molecule type" value="Genomic_DNA"/>
</dbReference>
<evidence type="ECO:0000256" key="7">
    <source>
        <dbReference type="ARBA" id="ARBA00022827"/>
    </source>
</evidence>